<dbReference type="EMBL" id="LC738880">
    <property type="protein sequence ID" value="BDT63018.1"/>
    <property type="molecule type" value="Genomic_DNA"/>
</dbReference>
<accession>A0A9C7F0S9</accession>
<protein>
    <submittedName>
        <fullName evidence="2">Wsv310-like protein</fullName>
    </submittedName>
</protein>
<feature type="region of interest" description="Disordered" evidence="1">
    <location>
        <begin position="1"/>
        <end position="33"/>
    </location>
</feature>
<evidence type="ECO:0000313" key="2">
    <source>
        <dbReference type="EMBL" id="BDT63018.1"/>
    </source>
</evidence>
<sequence length="254" mass="28999">MRQATTDMSDRPTVDGPRRRPNKRKRKMKKRYQREEVEQYRKAVIEYERKVAALDPTISDERVSDIVRQRMPSSLSTILESLGVSNIYNRLIPTDAITEVVTGIVVEGINKPIRSLIYSHILHYQELQALVDKRRAVPSSPPSGRISLIDELSSLPSPDKNEESFSKFSNRLLGVMTGIIERVAGVIERRELITGNNCSVRSIMSRIELGRAAKIAICKHLFNEISTFAGIHLYHFFIDDSVRIQRLVEKTIPE</sequence>
<evidence type="ECO:0000256" key="1">
    <source>
        <dbReference type="SAM" id="MobiDB-lite"/>
    </source>
</evidence>
<reference evidence="2" key="1">
    <citation type="submission" date="2022-10" db="EMBL/GenBank/DDBJ databases">
        <title>Genome sequences of endogenous nimaviruses in decapod crustaceans.</title>
        <authorList>
            <person name="Kawato S."/>
            <person name="Nozaki R."/>
            <person name="Kondo H."/>
            <person name="Hirono I."/>
        </authorList>
    </citation>
    <scope>NUCLEOTIDE SEQUENCE</scope>
    <source>
        <strain evidence="2">Ube2021</strain>
    </source>
</reference>
<feature type="compositionally biased region" description="Basic and acidic residues" evidence="1">
    <location>
        <begin position="8"/>
        <end position="18"/>
    </location>
</feature>
<proteinExistence type="predicted"/>
<feature type="compositionally biased region" description="Basic residues" evidence="1">
    <location>
        <begin position="19"/>
        <end position="32"/>
    </location>
</feature>
<name>A0A9C7F0S9_9VIRU</name>
<organism evidence="2">
    <name type="scientific">Trachysalambria curvirostris nimavirus</name>
    <dbReference type="NCBI Taxonomy" id="2984282"/>
    <lineage>
        <taxon>Viruses</taxon>
        <taxon>Viruses incertae sedis</taxon>
        <taxon>Naldaviricetes</taxon>
        <taxon>Nimaviridae</taxon>
    </lineage>
</organism>